<keyword evidence="2" id="KW-1185">Reference proteome</keyword>
<protein>
    <submittedName>
        <fullName evidence="1">Acetyltransferase</fullName>
    </submittedName>
</protein>
<dbReference type="SUPFAM" id="SSF51161">
    <property type="entry name" value="Trimeric LpxA-like enzymes"/>
    <property type="match status" value="1"/>
</dbReference>
<evidence type="ECO:0000313" key="1">
    <source>
        <dbReference type="EMBL" id="OZN25172.1"/>
    </source>
</evidence>
<dbReference type="Proteomes" id="UP000215738">
    <property type="component" value="Unassembled WGS sequence"/>
</dbReference>
<name>A0ABX4FMU6_9PAST</name>
<dbReference type="InterPro" id="IPR011004">
    <property type="entry name" value="Trimer_LpxA-like_sf"/>
</dbReference>
<dbReference type="PANTHER" id="PTHR23416:SF78">
    <property type="entry name" value="LIPOPOLYSACCHARIDE BIOSYNTHESIS O-ACETYL TRANSFERASE WBBJ-RELATED"/>
    <property type="match status" value="1"/>
</dbReference>
<dbReference type="CDD" id="cd04647">
    <property type="entry name" value="LbH_MAT_like"/>
    <property type="match status" value="1"/>
</dbReference>
<proteinExistence type="predicted"/>
<accession>A0ABX4FMU6</accession>
<gene>
    <name evidence="1" type="ORF">CFY87_05545</name>
</gene>
<reference evidence="1 2" key="1">
    <citation type="submission" date="2017-07" db="EMBL/GenBank/DDBJ databases">
        <title>Virulence factors identified in Actinobacillus seminis.</title>
        <authorList>
            <person name="Negrete-Abascal E."/>
            <person name="Vaca-Pacheco S."/>
            <person name="Montes-Garcia F."/>
            <person name="Leyto-Gil A.M."/>
            <person name="Fragoso-Garcia E."/>
            <person name="Carvente-Garcia R."/>
            <person name="Perez-Agueros S."/>
            <person name="Castelan-Sanchez H.G."/>
            <person name="Garcia-Molina A."/>
            <person name="Villamar T.E."/>
            <person name="Vazquez-Cruz C."/>
        </authorList>
    </citation>
    <scope>NUCLEOTIDE SEQUENCE [LARGE SCALE GENOMIC DNA]</scope>
    <source>
        <strain evidence="1 2">ATCC 15768</strain>
    </source>
</reference>
<dbReference type="Gene3D" id="2.160.10.10">
    <property type="entry name" value="Hexapeptide repeat proteins"/>
    <property type="match status" value="1"/>
</dbReference>
<dbReference type="RefSeq" id="WP_094946258.1">
    <property type="nucleotide sequence ID" value="NZ_NLFK01000004.1"/>
</dbReference>
<dbReference type="InterPro" id="IPR051159">
    <property type="entry name" value="Hexapeptide_acetyltransf"/>
</dbReference>
<sequence length="178" mass="20274">MTVYEGTIFHHCRMVLRSNTEITIKKSKNNITRLKIWGNCARVIIGKDFSCWGIEIRCHEPQSEVQIGDDCMFSEEILIYPTDVHAIYNNETKELLNEAKPIIIGNHVWCGRRVSVLKGSNIADNSVIGMGSMVIGKFNSPNVIIAGSPAKIIKSNINWDRRNPFYWKYMKNVNSNIS</sequence>
<evidence type="ECO:0000313" key="2">
    <source>
        <dbReference type="Proteomes" id="UP000215738"/>
    </source>
</evidence>
<dbReference type="EMBL" id="NLFK01000004">
    <property type="protein sequence ID" value="OZN25172.1"/>
    <property type="molecule type" value="Genomic_DNA"/>
</dbReference>
<dbReference type="PANTHER" id="PTHR23416">
    <property type="entry name" value="SIALIC ACID SYNTHASE-RELATED"/>
    <property type="match status" value="1"/>
</dbReference>
<comment type="caution">
    <text evidence="1">The sequence shown here is derived from an EMBL/GenBank/DDBJ whole genome shotgun (WGS) entry which is preliminary data.</text>
</comment>
<organism evidence="1 2">
    <name type="scientific">Actinobacillus seminis</name>
    <dbReference type="NCBI Taxonomy" id="722"/>
    <lineage>
        <taxon>Bacteria</taxon>
        <taxon>Pseudomonadati</taxon>
        <taxon>Pseudomonadota</taxon>
        <taxon>Gammaproteobacteria</taxon>
        <taxon>Pasteurellales</taxon>
        <taxon>Pasteurellaceae</taxon>
        <taxon>Actinobacillus</taxon>
    </lineage>
</organism>